<dbReference type="GO" id="GO:0005886">
    <property type="term" value="C:plasma membrane"/>
    <property type="evidence" value="ECO:0007669"/>
    <property type="project" value="EnsemblFungi"/>
</dbReference>
<name>G0WDD5_NAUDC</name>
<dbReference type="OMA" id="FFELKNC"/>
<dbReference type="PANTHER" id="PTHR36424:SF1">
    <property type="entry name" value="LOW AFFINITY K(+) TRANSPORTER 1-RELATED"/>
    <property type="match status" value="1"/>
</dbReference>
<dbReference type="AlphaFoldDB" id="G0WDD5"/>
<dbReference type="Proteomes" id="UP000000689">
    <property type="component" value="Chromosome 7"/>
</dbReference>
<sequence length="401" mass="46704">MIYKPNWNYPSNSRKFAEFDIDTFKVANFKTLSNYVLLIWGISFLKTALLISDIYTCIKLLAFNTWSNDYVKPFLPFRISKWLFSTCILISVLLLLYDVINGLRIYGTKVITTCYMNNFARTSLSLSNYSVFCFFENITPDNRLQKIAFFSYFELKSCLRLLLADSPRQVINGLTLWSTLIAVNNSGDDPQSSDLKKLESLHGLINKIKRIGETNHEEAVILSFMLFSFILWTFFISKFIAALCCLYYVYKRLKNEYHLKGGLREYIWITINYNIERLIDKRLLSEDTSLEKETYVSSDITWERRLGDPQERIPSMIMGSNLQAYKHTIKGPYGMIAVHNGSSKYSLERIRSCSSANTLPSYYYSTPLTEANILTIDQNNWEPMHVFTPAKAYFRDNNYSY</sequence>
<dbReference type="GO" id="GO:0015079">
    <property type="term" value="F:potassium ion transmembrane transporter activity"/>
    <property type="evidence" value="ECO:0007669"/>
    <property type="project" value="EnsemblFungi"/>
</dbReference>
<dbReference type="KEGG" id="ndi:NDAI_0G00200"/>
<feature type="transmembrane region" description="Helical" evidence="1">
    <location>
        <begin position="82"/>
        <end position="100"/>
    </location>
</feature>
<feature type="transmembrane region" description="Helical" evidence="1">
    <location>
        <begin position="219"/>
        <end position="250"/>
    </location>
</feature>
<dbReference type="GO" id="GO:0005934">
    <property type="term" value="C:cellular bud tip"/>
    <property type="evidence" value="ECO:0007669"/>
    <property type="project" value="EnsemblFungi"/>
</dbReference>
<dbReference type="EMBL" id="HE580273">
    <property type="protein sequence ID" value="CCD25796.2"/>
    <property type="molecule type" value="Genomic_DNA"/>
</dbReference>
<evidence type="ECO:0000313" key="3">
    <source>
        <dbReference type="Proteomes" id="UP000000689"/>
    </source>
</evidence>
<organism evidence="2 3">
    <name type="scientific">Naumovozyma dairenensis (strain ATCC 10597 / BCRC 20456 / CBS 421 / NBRC 0211 / NRRL Y-12639)</name>
    <name type="common">Saccharomyces dairenensis</name>
    <dbReference type="NCBI Taxonomy" id="1071378"/>
    <lineage>
        <taxon>Eukaryota</taxon>
        <taxon>Fungi</taxon>
        <taxon>Dikarya</taxon>
        <taxon>Ascomycota</taxon>
        <taxon>Saccharomycotina</taxon>
        <taxon>Saccharomycetes</taxon>
        <taxon>Saccharomycetales</taxon>
        <taxon>Saccharomycetaceae</taxon>
        <taxon>Naumovozyma</taxon>
    </lineage>
</organism>
<dbReference type="eggNOG" id="ENOG502QVFG">
    <property type="taxonomic scope" value="Eukaryota"/>
</dbReference>
<dbReference type="GO" id="GO:0043332">
    <property type="term" value="C:mating projection tip"/>
    <property type="evidence" value="ECO:0007669"/>
    <property type="project" value="EnsemblFungi"/>
</dbReference>
<dbReference type="GeneID" id="11497192"/>
<reference evidence="2 3" key="1">
    <citation type="journal article" date="2011" name="Proc. Natl. Acad. Sci. U.S.A.">
        <title>Evolutionary erosion of yeast sex chromosomes by mating-type switching accidents.</title>
        <authorList>
            <person name="Gordon J.L."/>
            <person name="Armisen D."/>
            <person name="Proux-Wera E."/>
            <person name="Oheigeartaigh S.S."/>
            <person name="Byrne K.P."/>
            <person name="Wolfe K.H."/>
        </authorList>
    </citation>
    <scope>NUCLEOTIDE SEQUENCE [LARGE SCALE GENOMIC DNA]</scope>
    <source>
        <strain evidence="3">ATCC 10597 / BCRC 20456 / CBS 421 / NBRC 0211 / NRRL Y-12639</strain>
    </source>
</reference>
<accession>G0WDD5</accession>
<evidence type="ECO:0000313" key="2">
    <source>
        <dbReference type="EMBL" id="CCD25796.2"/>
    </source>
</evidence>
<keyword evidence="1" id="KW-0472">Membrane</keyword>
<evidence type="ECO:0000256" key="1">
    <source>
        <dbReference type="SAM" id="Phobius"/>
    </source>
</evidence>
<dbReference type="RefSeq" id="XP_003671039.2">
    <property type="nucleotide sequence ID" value="XM_003670991.2"/>
</dbReference>
<dbReference type="OrthoDB" id="2128042at2759"/>
<keyword evidence="3" id="KW-1185">Reference proteome</keyword>
<keyword evidence="1" id="KW-1133">Transmembrane helix</keyword>
<protein>
    <submittedName>
        <fullName evidence="2">Uncharacterized protein</fullName>
    </submittedName>
</protein>
<proteinExistence type="predicted"/>
<dbReference type="PANTHER" id="PTHR36424">
    <property type="entry name" value="PHEROMONE-REGULATED MEMBRANE PROTEIN 6"/>
    <property type="match status" value="1"/>
</dbReference>
<dbReference type="Pfam" id="PF16944">
    <property type="entry name" value="KCH"/>
    <property type="match status" value="1"/>
</dbReference>
<dbReference type="HOGENOM" id="CLU_036942_2_0_1"/>
<keyword evidence="1" id="KW-0812">Transmembrane</keyword>
<gene>
    <name evidence="2" type="primary">NDAI0G00200</name>
    <name evidence="2" type="ordered locus">NDAI_0G00200</name>
</gene>
<dbReference type="InterPro" id="IPR031606">
    <property type="entry name" value="Kch1/2"/>
</dbReference>
<feature type="transmembrane region" description="Helical" evidence="1">
    <location>
        <begin position="35"/>
        <end position="62"/>
    </location>
</feature>